<organism evidence="3 4">
    <name type="scientific">Luteolibacter yonseiensis</name>
    <dbReference type="NCBI Taxonomy" id="1144680"/>
    <lineage>
        <taxon>Bacteria</taxon>
        <taxon>Pseudomonadati</taxon>
        <taxon>Verrucomicrobiota</taxon>
        <taxon>Verrucomicrobiia</taxon>
        <taxon>Verrucomicrobiales</taxon>
        <taxon>Verrucomicrobiaceae</taxon>
        <taxon>Luteolibacter</taxon>
    </lineage>
</organism>
<name>A0A934VA09_9BACT</name>
<dbReference type="AlphaFoldDB" id="A0A934VA09"/>
<accession>A0A934VA09</accession>
<dbReference type="Pfam" id="PF12951">
    <property type="entry name" value="PATR"/>
    <property type="match status" value="3"/>
</dbReference>
<gene>
    <name evidence="3" type="ORF">JIN84_08850</name>
</gene>
<proteinExistence type="predicted"/>
<dbReference type="SUPFAM" id="SSF51126">
    <property type="entry name" value="Pectin lyase-like"/>
    <property type="match status" value="1"/>
</dbReference>
<protein>
    <submittedName>
        <fullName evidence="3">Autotransporter-associated beta strand repeat-containing protein</fullName>
    </submittedName>
</protein>
<dbReference type="NCBIfam" id="TIGR02601">
    <property type="entry name" value="autotrns_rpt"/>
    <property type="match status" value="3"/>
</dbReference>
<evidence type="ECO:0000313" key="4">
    <source>
        <dbReference type="Proteomes" id="UP000600139"/>
    </source>
</evidence>
<dbReference type="EMBL" id="JAENIK010000009">
    <property type="protein sequence ID" value="MBK1815723.1"/>
    <property type="molecule type" value="Genomic_DNA"/>
</dbReference>
<dbReference type="InterPro" id="IPR011050">
    <property type="entry name" value="Pectin_lyase_fold/virulence"/>
</dbReference>
<evidence type="ECO:0000313" key="3">
    <source>
        <dbReference type="EMBL" id="MBK1815723.1"/>
    </source>
</evidence>
<evidence type="ECO:0000256" key="1">
    <source>
        <dbReference type="ARBA" id="ARBA00022729"/>
    </source>
</evidence>
<feature type="signal peptide" evidence="2">
    <location>
        <begin position="1"/>
        <end position="33"/>
    </location>
</feature>
<reference evidence="3" key="1">
    <citation type="submission" date="2021-01" db="EMBL/GenBank/DDBJ databases">
        <title>Modified the classification status of verrucomicrobia.</title>
        <authorList>
            <person name="Feng X."/>
        </authorList>
    </citation>
    <scope>NUCLEOTIDE SEQUENCE</scope>
    <source>
        <strain evidence="3">JCM 18052</strain>
    </source>
</reference>
<dbReference type="InterPro" id="IPR013425">
    <property type="entry name" value="Autotrns_rpt"/>
</dbReference>
<dbReference type="RefSeq" id="WP_200350680.1">
    <property type="nucleotide sequence ID" value="NZ_BAABHZ010000008.1"/>
</dbReference>
<dbReference type="Proteomes" id="UP000600139">
    <property type="component" value="Unassembled WGS sequence"/>
</dbReference>
<keyword evidence="1 2" id="KW-0732">Signal</keyword>
<feature type="chain" id="PRO_5037565186" evidence="2">
    <location>
        <begin position="34"/>
        <end position="1118"/>
    </location>
</feature>
<sequence length="1118" mass="109388">MKQKPTYRNSSGHRRSSLLVLAASAAMTLGGAAADFTWTQSAPGDLDWNDSLNWNAGSVMAAPGTNADNLSFFADTATPLAAGASQIVTNVPSALTLRSLVLQGAGASAGASTEITIGTSASTWTMDRSDTGNVLITLEGTAGTAGLSYNVESNIVLVNDSLTIQGGGTAGFRFNGSLTRAGRALRKEGTSVATLSGAITGTSDFEVYAGTLNITGSLHTSAAAGKVVARGANSVLNLSGTGFAGSAGLGVEGTNSLFNITGALTVTGTTVFVAPDANQTGTLNITGGLVSASGKNIWLGSDGYNGASNNTGHGILNLSGGGLLDAGGTAGTFRIGGSRALSVGGTGTLNLEAGGALQINRAVGFGTNASSGTLNFNGGSFIAGGAGATISATSAGRINVRNGGAFINTGGFNIAITEELQHSAISGDNAIDGGLSKSGFGVLALATLNTYTGPTVIEGGILRFPKTTSLYSGNTADWTTANLNVMSSATIAFNVGGDGEFGDADITLLLANLASSSDFGDGMNDGAGIGFDTTNALSGFTLANNISDTAGPAGGSRSLVKLGANALTLTGNNTHTGGTTVHGGTLVIGNSNAIGSGVLTVATTAATTLVAGVDLTGADALSNDVVLSTATRIDGTHNLELRGTITRNNSALAKYGTGSLTLTGEAFSGTGDFETYAGTTYMTGTWGAGFSAGKVTARGATGGVLNWSGTGYAGGVYGVGAEEGGGVINITAGLLSSAATTSAVFIAPFAPNSSAINVSGGTLAVTGNGAIRIGAGGYNGATANGVSTMTVSGTGVFESGTTTGVFAVGSSVAGNTVGTGTLNLDPGGTVATNRIITSGSVASGTFNFNGGTFRANGTEASISLNAASGRANVRNGGAFIDSNGFDISLPQSLVHSNIEGDAAGDGGLAKNGTGKLTLLGTNTYTGPTQVNAGNLVIGHPDSIPNGAAGVTVAAGAGFGVHAANFTSGQIESIASKVVWSGTGTSSLVLDTQGGNVTVGADFAAGGYNLLATGGGTLTLSGDVSGVTVLTENGTQVIVSADVAITVNSFKVEEGTTPATRKAVISFTASGAVDIYASGDLQNWGTAIATGVSASPFIEDNLGQDKRFYILVPAGAPAP</sequence>
<evidence type="ECO:0000256" key="2">
    <source>
        <dbReference type="SAM" id="SignalP"/>
    </source>
</evidence>
<keyword evidence="4" id="KW-1185">Reference proteome</keyword>
<comment type="caution">
    <text evidence="3">The sequence shown here is derived from an EMBL/GenBank/DDBJ whole genome shotgun (WGS) entry which is preliminary data.</text>
</comment>